<dbReference type="RefSeq" id="WP_322878993.1">
    <property type="nucleotide sequence ID" value="NZ_JAVMIP010000016.1"/>
</dbReference>
<dbReference type="Proteomes" id="UP001268256">
    <property type="component" value="Unassembled WGS sequence"/>
</dbReference>
<dbReference type="AlphaFoldDB" id="A0AAE4K0A7"/>
<keyword evidence="4" id="KW-1185">Reference proteome</keyword>
<dbReference type="PANTHER" id="PTHR34107">
    <property type="entry name" value="SLL0198 PROTEIN-RELATED"/>
    <property type="match status" value="1"/>
</dbReference>
<organism evidence="3 4">
    <name type="scientific">Pseudocalidococcus azoricus BACA0444</name>
    <dbReference type="NCBI Taxonomy" id="2918990"/>
    <lineage>
        <taxon>Bacteria</taxon>
        <taxon>Bacillati</taxon>
        <taxon>Cyanobacteriota</taxon>
        <taxon>Cyanophyceae</taxon>
        <taxon>Acaryochloridales</taxon>
        <taxon>Thermosynechococcaceae</taxon>
        <taxon>Pseudocalidococcus</taxon>
        <taxon>Pseudocalidococcus azoricus</taxon>
    </lineage>
</organism>
<dbReference type="Gene3D" id="3.90.1570.10">
    <property type="entry name" value="tt1808, chain A"/>
    <property type="match status" value="1"/>
</dbReference>
<dbReference type="SUPFAM" id="SSF52980">
    <property type="entry name" value="Restriction endonuclease-like"/>
    <property type="match status" value="1"/>
</dbReference>
<feature type="coiled-coil region" evidence="1">
    <location>
        <begin position="215"/>
        <end position="242"/>
    </location>
</feature>
<dbReference type="InterPro" id="IPR011335">
    <property type="entry name" value="Restrct_endonuc-II-like"/>
</dbReference>
<keyword evidence="3" id="KW-0378">Hydrolase</keyword>
<comment type="caution">
    <text evidence="3">The sequence shown here is derived from an EMBL/GenBank/DDBJ whole genome shotgun (WGS) entry which is preliminary data.</text>
</comment>
<dbReference type="PANTHER" id="PTHR34107:SF2">
    <property type="entry name" value="SLL0888 PROTEIN"/>
    <property type="match status" value="1"/>
</dbReference>
<name>A0AAE4K0A7_9CYAN</name>
<reference evidence="4" key="1">
    <citation type="submission" date="2023-07" db="EMBL/GenBank/DDBJ databases">
        <authorList>
            <person name="Luz R."/>
            <person name="Cordeiro R."/>
            <person name="Fonseca A."/>
            <person name="Goncalves V."/>
        </authorList>
    </citation>
    <scope>NUCLEOTIDE SEQUENCE [LARGE SCALE GENOMIC DNA]</scope>
    <source>
        <strain evidence="4">BACA0444</strain>
    </source>
</reference>
<proteinExistence type="predicted"/>
<keyword evidence="1" id="KW-0175">Coiled coil</keyword>
<dbReference type="InterPro" id="IPR008538">
    <property type="entry name" value="Uma2"/>
</dbReference>
<dbReference type="Pfam" id="PF05685">
    <property type="entry name" value="Uma2"/>
    <property type="match status" value="1"/>
</dbReference>
<keyword evidence="3" id="KW-0255">Endonuclease</keyword>
<feature type="domain" description="Putative restriction endonuclease" evidence="2">
    <location>
        <begin position="15"/>
        <end position="187"/>
    </location>
</feature>
<evidence type="ECO:0000256" key="1">
    <source>
        <dbReference type="SAM" id="Coils"/>
    </source>
</evidence>
<dbReference type="GO" id="GO:0004519">
    <property type="term" value="F:endonuclease activity"/>
    <property type="evidence" value="ECO:0007669"/>
    <property type="project" value="UniProtKB-KW"/>
</dbReference>
<evidence type="ECO:0000313" key="3">
    <source>
        <dbReference type="EMBL" id="MDS3861762.1"/>
    </source>
</evidence>
<dbReference type="EMBL" id="JAVMIP010000016">
    <property type="protein sequence ID" value="MDS3861762.1"/>
    <property type="molecule type" value="Genomic_DNA"/>
</dbReference>
<dbReference type="InterPro" id="IPR012296">
    <property type="entry name" value="Nuclease_put_TT1808"/>
</dbReference>
<dbReference type="CDD" id="cd06260">
    <property type="entry name" value="DUF820-like"/>
    <property type="match status" value="1"/>
</dbReference>
<sequence>MVASPPTSTDSLTFAEYCQFQPPDDHRYELFRGVLIQMPTPTTQHVNISHFLVYQFQQAISNAGLDLIARTDTGVRTEAASSRIPDVVVCSRELWQTLTQRGGAGIFDLTETPALVVEVVSENWREDYIRKRAEYAIITIPEYWIVDPQRQRVWVLTDPDNPDGYSRQEFQGTDQIISNLFPNLTLRAAEILDPVFVEDLVRQSKETQDTLRTQLELETQRADQEKLRAETAEAELAKLRSQLGQPS</sequence>
<gene>
    <name evidence="3" type="ORF">RIF25_13210</name>
</gene>
<evidence type="ECO:0000313" key="4">
    <source>
        <dbReference type="Proteomes" id="UP001268256"/>
    </source>
</evidence>
<keyword evidence="3" id="KW-0540">Nuclease</keyword>
<protein>
    <submittedName>
        <fullName evidence="3">Uma2 family endonuclease</fullName>
    </submittedName>
</protein>
<accession>A0AAE4K0A7</accession>
<evidence type="ECO:0000259" key="2">
    <source>
        <dbReference type="Pfam" id="PF05685"/>
    </source>
</evidence>